<keyword evidence="1" id="KW-0812">Transmembrane</keyword>
<keyword evidence="3" id="KW-1185">Reference proteome</keyword>
<gene>
    <name evidence="2" type="ORF">RZ517_11065</name>
</gene>
<feature type="transmembrane region" description="Helical" evidence="1">
    <location>
        <begin position="12"/>
        <end position="33"/>
    </location>
</feature>
<keyword evidence="1" id="KW-0472">Membrane</keyword>
<evidence type="ECO:0000313" key="3">
    <source>
        <dbReference type="Proteomes" id="UP001364156"/>
    </source>
</evidence>
<feature type="transmembrane region" description="Helical" evidence="1">
    <location>
        <begin position="45"/>
        <end position="65"/>
    </location>
</feature>
<organism evidence="2 3">
    <name type="scientific">Roseovarius phycicola</name>
    <dbReference type="NCBI Taxonomy" id="3080976"/>
    <lineage>
        <taxon>Bacteria</taxon>
        <taxon>Pseudomonadati</taxon>
        <taxon>Pseudomonadota</taxon>
        <taxon>Alphaproteobacteria</taxon>
        <taxon>Rhodobacterales</taxon>
        <taxon>Roseobacteraceae</taxon>
        <taxon>Roseovarius</taxon>
    </lineage>
</organism>
<dbReference type="EMBL" id="CP146069">
    <property type="protein sequence ID" value="WWR45345.1"/>
    <property type="molecule type" value="Genomic_DNA"/>
</dbReference>
<keyword evidence="1" id="KW-1133">Transmembrane helix</keyword>
<reference evidence="2 3" key="1">
    <citation type="submission" date="2023-10" db="EMBL/GenBank/DDBJ databases">
        <title>Roseovarius strain S88 nov., isolated from a marine algae.</title>
        <authorList>
            <person name="Lee M.W."/>
            <person name="Lee J.K."/>
            <person name="Kim J.M."/>
            <person name="Choi D.G."/>
            <person name="Baek J.H."/>
            <person name="Bayburt H."/>
            <person name="Jung J.J."/>
            <person name="Han D.M."/>
            <person name="Jeon C.O."/>
        </authorList>
    </citation>
    <scope>NUCLEOTIDE SEQUENCE [LARGE SCALE GENOMIC DNA]</scope>
    <source>
        <strain evidence="2 3">S88</strain>
    </source>
</reference>
<sequence>MYAQDSFFDLSLWGRTGLLCLSATLFILFLFLARLLYRIPRIWPRVLGSILLFWLFVWVSPQIYYQYYHLLFEFLPDQWVIGWPPGPIKPLQFLTFQGPQNLSAHSQGVLGWCLLVVPLIQRRPCGTA</sequence>
<dbReference type="RefSeq" id="WP_338548289.1">
    <property type="nucleotide sequence ID" value="NZ_CP146069.1"/>
</dbReference>
<evidence type="ECO:0000313" key="2">
    <source>
        <dbReference type="EMBL" id="WWR45345.1"/>
    </source>
</evidence>
<evidence type="ECO:0000256" key="1">
    <source>
        <dbReference type="SAM" id="Phobius"/>
    </source>
</evidence>
<dbReference type="Proteomes" id="UP001364156">
    <property type="component" value="Chromosome"/>
</dbReference>
<accession>A0ABZ2HJ46</accession>
<protein>
    <submittedName>
        <fullName evidence="2">Uncharacterized protein</fullName>
    </submittedName>
</protein>
<proteinExistence type="predicted"/>
<name>A0ABZ2HJ46_9RHOB</name>